<keyword evidence="8" id="KW-1185">Reference proteome</keyword>
<keyword evidence="3 5" id="KW-1133">Transmembrane helix</keyword>
<evidence type="ECO:0000256" key="3">
    <source>
        <dbReference type="ARBA" id="ARBA00022989"/>
    </source>
</evidence>
<accession>A0AB34JSV0</accession>
<keyword evidence="2 5" id="KW-0812">Transmembrane</keyword>
<proteinExistence type="predicted"/>
<gene>
    <name evidence="6" type="ORF">AB1Y20_018627</name>
    <name evidence="7" type="ORF">AB1Y20_018633</name>
</gene>
<evidence type="ECO:0000256" key="5">
    <source>
        <dbReference type="SAM" id="Phobius"/>
    </source>
</evidence>
<keyword evidence="4 5" id="KW-0472">Membrane</keyword>
<dbReference type="GO" id="GO:0030150">
    <property type="term" value="P:protein import into mitochondrial matrix"/>
    <property type="evidence" value="ECO:0007669"/>
    <property type="project" value="TreeGrafter"/>
</dbReference>
<sequence length="200" mass="21350">MATPDTLADPYALKDGALPPPDKFDAGSFPSFGGLTFPAQANPGPTVQPDFLFPENYEENYRRSWGERLTFHIGSAYLTGYTTGGAYGLYEGLKASQGERRRIRINSVLNCMSQRGPGWGNSLGSIALMWSVFETIAYSWRGTDDLLNPAGAAVVTGALYRSTAGPRVAAVTGLGLGALAAVGSFAAKHFSQRGMLKNFL</sequence>
<evidence type="ECO:0000313" key="7">
    <source>
        <dbReference type="EMBL" id="KAL1523702.1"/>
    </source>
</evidence>
<dbReference type="AlphaFoldDB" id="A0AB34JSV0"/>
<feature type="transmembrane region" description="Helical" evidence="5">
    <location>
        <begin position="168"/>
        <end position="187"/>
    </location>
</feature>
<dbReference type="GO" id="GO:0008320">
    <property type="term" value="F:protein transmembrane transporter activity"/>
    <property type="evidence" value="ECO:0007669"/>
    <property type="project" value="TreeGrafter"/>
</dbReference>
<dbReference type="GO" id="GO:0005744">
    <property type="term" value="C:TIM23 mitochondrial import inner membrane translocase complex"/>
    <property type="evidence" value="ECO:0007669"/>
    <property type="project" value="TreeGrafter"/>
</dbReference>
<comment type="subcellular location">
    <subcellularLocation>
        <location evidence="1">Membrane</location>
        <topology evidence="1">Multi-pass membrane protein</topology>
    </subcellularLocation>
</comment>
<evidence type="ECO:0008006" key="9">
    <source>
        <dbReference type="Google" id="ProtNLM"/>
    </source>
</evidence>
<comment type="caution">
    <text evidence="6">The sequence shown here is derived from an EMBL/GenBank/DDBJ whole genome shotgun (WGS) entry which is preliminary data.</text>
</comment>
<evidence type="ECO:0000256" key="2">
    <source>
        <dbReference type="ARBA" id="ARBA00022692"/>
    </source>
</evidence>
<dbReference type="EMBL" id="JBGBPQ010000005">
    <property type="protein sequence ID" value="KAL1523696.1"/>
    <property type="molecule type" value="Genomic_DNA"/>
</dbReference>
<reference evidence="6 8" key="1">
    <citation type="journal article" date="2024" name="Science">
        <title>Giant polyketide synthase enzymes in the biosynthesis of giant marine polyether toxins.</title>
        <authorList>
            <person name="Fallon T.R."/>
            <person name="Shende V.V."/>
            <person name="Wierzbicki I.H."/>
            <person name="Pendleton A.L."/>
            <person name="Watervoot N.F."/>
            <person name="Auber R.P."/>
            <person name="Gonzalez D.J."/>
            <person name="Wisecaver J.H."/>
            <person name="Moore B.S."/>
        </authorList>
    </citation>
    <scope>NUCLEOTIDE SEQUENCE [LARGE SCALE GENOMIC DNA]</scope>
    <source>
        <strain evidence="6 8">12B1</strain>
    </source>
</reference>
<evidence type="ECO:0000256" key="4">
    <source>
        <dbReference type="ARBA" id="ARBA00023136"/>
    </source>
</evidence>
<evidence type="ECO:0000256" key="1">
    <source>
        <dbReference type="ARBA" id="ARBA00004141"/>
    </source>
</evidence>
<dbReference type="PANTHER" id="PTHR15371:SF0">
    <property type="entry name" value="SD19278P"/>
    <property type="match status" value="1"/>
</dbReference>
<dbReference type="InterPro" id="IPR045238">
    <property type="entry name" value="Tim23-like"/>
</dbReference>
<protein>
    <recommendedName>
        <fullName evidence="9">Mitochondrial import inner membrane translocase subunit TIM23</fullName>
    </recommendedName>
</protein>
<dbReference type="EMBL" id="JBGBPQ010000005">
    <property type="protein sequence ID" value="KAL1523702.1"/>
    <property type="molecule type" value="Genomic_DNA"/>
</dbReference>
<evidence type="ECO:0000313" key="8">
    <source>
        <dbReference type="Proteomes" id="UP001515480"/>
    </source>
</evidence>
<dbReference type="PANTHER" id="PTHR15371">
    <property type="entry name" value="TIM23"/>
    <property type="match status" value="1"/>
</dbReference>
<dbReference type="Proteomes" id="UP001515480">
    <property type="component" value="Unassembled WGS sequence"/>
</dbReference>
<name>A0AB34JSV0_PRYPA</name>
<dbReference type="Pfam" id="PF02466">
    <property type="entry name" value="Tim17"/>
    <property type="match status" value="1"/>
</dbReference>
<evidence type="ECO:0000313" key="6">
    <source>
        <dbReference type="EMBL" id="KAL1523696.1"/>
    </source>
</evidence>
<organism evidence="6 8">
    <name type="scientific">Prymnesium parvum</name>
    <name type="common">Toxic golden alga</name>
    <dbReference type="NCBI Taxonomy" id="97485"/>
    <lineage>
        <taxon>Eukaryota</taxon>
        <taxon>Haptista</taxon>
        <taxon>Haptophyta</taxon>
        <taxon>Prymnesiophyceae</taxon>
        <taxon>Prymnesiales</taxon>
        <taxon>Prymnesiaceae</taxon>
        <taxon>Prymnesium</taxon>
    </lineage>
</organism>